<comment type="cofactor">
    <cofactor evidence="1">
        <name>FAD</name>
        <dbReference type="ChEBI" id="CHEBI:57692"/>
    </cofactor>
</comment>
<dbReference type="Pfam" id="PF01266">
    <property type="entry name" value="DAO"/>
    <property type="match status" value="1"/>
</dbReference>
<evidence type="ECO:0000256" key="4">
    <source>
        <dbReference type="ARBA" id="ARBA00023002"/>
    </source>
</evidence>
<dbReference type="PANTHER" id="PTHR10961:SF7">
    <property type="entry name" value="FAD DEPENDENT OXIDOREDUCTASE DOMAIN-CONTAINING PROTEIN"/>
    <property type="match status" value="1"/>
</dbReference>
<feature type="domain" description="FAD dependent oxidoreductase" evidence="5">
    <location>
        <begin position="7"/>
        <end position="365"/>
    </location>
</feature>
<dbReference type="GO" id="GO:0050660">
    <property type="term" value="F:flavin adenine dinucleotide binding"/>
    <property type="evidence" value="ECO:0007669"/>
    <property type="project" value="InterPro"/>
</dbReference>
<dbReference type="Proteomes" id="UP000275048">
    <property type="component" value="Unassembled WGS sequence"/>
</dbReference>
<evidence type="ECO:0000259" key="5">
    <source>
        <dbReference type="Pfam" id="PF01266"/>
    </source>
</evidence>
<dbReference type="EMBL" id="RHHB01000037">
    <property type="protein sequence ID" value="RNB46137.1"/>
    <property type="molecule type" value="Genomic_DNA"/>
</dbReference>
<proteinExistence type="predicted"/>
<reference evidence="6 7" key="1">
    <citation type="submission" date="2018-10" db="EMBL/GenBank/DDBJ databases">
        <title>Isolation, diversity and antibacterial activity of antinobacteria from the wheat rhizosphere soil.</title>
        <authorList>
            <person name="Sun T."/>
        </authorList>
    </citation>
    <scope>NUCLEOTIDE SEQUENCE [LARGE SCALE GENOMIC DNA]</scope>
    <source>
        <strain evidence="6 7">SJ-23</strain>
    </source>
</reference>
<keyword evidence="4" id="KW-0560">Oxidoreductase</keyword>
<dbReference type="GO" id="GO:0008115">
    <property type="term" value="F:sarcosine oxidase activity"/>
    <property type="evidence" value="ECO:0007669"/>
    <property type="project" value="TreeGrafter"/>
</dbReference>
<keyword evidence="3" id="KW-0274">FAD</keyword>
<name>A0A3M8A5Z5_9MICO</name>
<protein>
    <submittedName>
        <fullName evidence="6">FAD-dependent oxidoreductase</fullName>
    </submittedName>
</protein>
<evidence type="ECO:0000256" key="2">
    <source>
        <dbReference type="ARBA" id="ARBA00022630"/>
    </source>
</evidence>
<dbReference type="SUPFAM" id="SSF54373">
    <property type="entry name" value="FAD-linked reductases, C-terminal domain"/>
    <property type="match status" value="1"/>
</dbReference>
<evidence type="ECO:0000256" key="3">
    <source>
        <dbReference type="ARBA" id="ARBA00022827"/>
    </source>
</evidence>
<dbReference type="RefSeq" id="WP_122937821.1">
    <property type="nucleotide sequence ID" value="NZ_JBHSNT010000063.1"/>
</dbReference>
<evidence type="ECO:0000256" key="1">
    <source>
        <dbReference type="ARBA" id="ARBA00001974"/>
    </source>
</evidence>
<dbReference type="PANTHER" id="PTHR10961">
    <property type="entry name" value="PEROXISOMAL SARCOSINE OXIDASE"/>
    <property type="match status" value="1"/>
</dbReference>
<dbReference type="Gene3D" id="3.30.9.10">
    <property type="entry name" value="D-Amino Acid Oxidase, subunit A, domain 2"/>
    <property type="match status" value="1"/>
</dbReference>
<dbReference type="InterPro" id="IPR006076">
    <property type="entry name" value="FAD-dep_OxRdtase"/>
</dbReference>
<dbReference type="AlphaFoldDB" id="A0A3M8A5Z5"/>
<gene>
    <name evidence="6" type="ORF">EDM22_14615</name>
</gene>
<accession>A0A3M8A5Z5</accession>
<keyword evidence="7" id="KW-1185">Reference proteome</keyword>
<evidence type="ECO:0000313" key="7">
    <source>
        <dbReference type="Proteomes" id="UP000275048"/>
    </source>
</evidence>
<dbReference type="InterPro" id="IPR036188">
    <property type="entry name" value="FAD/NAD-bd_sf"/>
</dbReference>
<organism evidence="6 7">
    <name type="scientific">Agromyces tardus</name>
    <dbReference type="NCBI Taxonomy" id="2583849"/>
    <lineage>
        <taxon>Bacteria</taxon>
        <taxon>Bacillati</taxon>
        <taxon>Actinomycetota</taxon>
        <taxon>Actinomycetes</taxon>
        <taxon>Micrococcales</taxon>
        <taxon>Microbacteriaceae</taxon>
        <taxon>Agromyces</taxon>
    </lineage>
</organism>
<sequence length="394" mass="41071">MVTRVETIVVGGGAMGAATAWQLARRGREVALLERFEPGHRIGASHGASRNFNVAYADPTYVRMLAEALPLWRELEAESGTALLDLVGVANHGPRGGFDDVHAALAAAGIPAEFLDVEDAGKRWPGIRFDTRVLFNAQAGRVNADASVRALHARAAAAGADVRHRTRATRIEVVDDALVRVACVDDAGVADVFEARTAVVTLGAWTTKLLGGDSGAPGVHLPPLVVTQEQPAHFAVRDEAMAWPSFNHFPGAAAGGYGDWLSPVYGMLTPGEGVKAGWHGVGPVVDPDARDFAAVPSQLAALQRYAREWLPGVDADAVTPISCTYTTTPDEHFVLDRIGPVVVGAGFSGHGFKFVPVVGRILADLADGSGGAPSLFAADRAIAAHPASPTGLGA</sequence>
<dbReference type="SUPFAM" id="SSF51905">
    <property type="entry name" value="FAD/NAD(P)-binding domain"/>
    <property type="match status" value="1"/>
</dbReference>
<dbReference type="InterPro" id="IPR045170">
    <property type="entry name" value="MTOX"/>
</dbReference>
<keyword evidence="2" id="KW-0285">Flavoprotein</keyword>
<dbReference type="OrthoDB" id="9806257at2"/>
<evidence type="ECO:0000313" key="6">
    <source>
        <dbReference type="EMBL" id="RNB46137.1"/>
    </source>
</evidence>
<dbReference type="Gene3D" id="3.50.50.60">
    <property type="entry name" value="FAD/NAD(P)-binding domain"/>
    <property type="match status" value="1"/>
</dbReference>
<comment type="caution">
    <text evidence="6">The sequence shown here is derived from an EMBL/GenBank/DDBJ whole genome shotgun (WGS) entry which is preliminary data.</text>
</comment>